<proteinExistence type="predicted"/>
<organism evidence="2">
    <name type="scientific">Sesamum radiatum</name>
    <name type="common">Black benniseed</name>
    <dbReference type="NCBI Taxonomy" id="300843"/>
    <lineage>
        <taxon>Eukaryota</taxon>
        <taxon>Viridiplantae</taxon>
        <taxon>Streptophyta</taxon>
        <taxon>Embryophyta</taxon>
        <taxon>Tracheophyta</taxon>
        <taxon>Spermatophyta</taxon>
        <taxon>Magnoliopsida</taxon>
        <taxon>eudicotyledons</taxon>
        <taxon>Gunneridae</taxon>
        <taxon>Pentapetalae</taxon>
        <taxon>asterids</taxon>
        <taxon>lamiids</taxon>
        <taxon>Lamiales</taxon>
        <taxon>Pedaliaceae</taxon>
        <taxon>Sesamum</taxon>
    </lineage>
</organism>
<dbReference type="CDD" id="cd01647">
    <property type="entry name" value="RT_LTR"/>
    <property type="match status" value="1"/>
</dbReference>
<reference evidence="2" key="2">
    <citation type="journal article" date="2024" name="Plant">
        <title>Genomic evolution and insights into agronomic trait innovations of Sesamum species.</title>
        <authorList>
            <person name="Miao H."/>
            <person name="Wang L."/>
            <person name="Qu L."/>
            <person name="Liu H."/>
            <person name="Sun Y."/>
            <person name="Le M."/>
            <person name="Wang Q."/>
            <person name="Wei S."/>
            <person name="Zheng Y."/>
            <person name="Lin W."/>
            <person name="Duan Y."/>
            <person name="Cao H."/>
            <person name="Xiong S."/>
            <person name="Wang X."/>
            <person name="Wei L."/>
            <person name="Li C."/>
            <person name="Ma Q."/>
            <person name="Ju M."/>
            <person name="Zhao R."/>
            <person name="Li G."/>
            <person name="Mu C."/>
            <person name="Tian Q."/>
            <person name="Mei H."/>
            <person name="Zhang T."/>
            <person name="Gao T."/>
            <person name="Zhang H."/>
        </authorList>
    </citation>
    <scope>NUCLEOTIDE SEQUENCE</scope>
    <source>
        <strain evidence="2">G02</strain>
    </source>
</reference>
<evidence type="ECO:0000259" key="1">
    <source>
        <dbReference type="PROSITE" id="PS50878"/>
    </source>
</evidence>
<dbReference type="Gene3D" id="3.30.70.270">
    <property type="match status" value="2"/>
</dbReference>
<feature type="domain" description="Reverse transcriptase" evidence="1">
    <location>
        <begin position="2"/>
        <end position="181"/>
    </location>
</feature>
<dbReference type="InterPro" id="IPR000477">
    <property type="entry name" value="RT_dom"/>
</dbReference>
<name>A0AAW2V5Z1_SESRA</name>
<comment type="caution">
    <text evidence="2">The sequence shown here is derived from an EMBL/GenBank/DDBJ whole genome shotgun (WGS) entry which is preliminary data.</text>
</comment>
<dbReference type="InterPro" id="IPR043502">
    <property type="entry name" value="DNA/RNA_pol_sf"/>
</dbReference>
<dbReference type="PROSITE" id="PS50878">
    <property type="entry name" value="RT_POL"/>
    <property type="match status" value="1"/>
</dbReference>
<gene>
    <name evidence="2" type="ORF">Sradi_0917500</name>
</gene>
<dbReference type="EMBL" id="JACGWJ010000004">
    <property type="protein sequence ID" value="KAL0423827.1"/>
    <property type="molecule type" value="Genomic_DNA"/>
</dbReference>
<dbReference type="PANTHER" id="PTHR24559">
    <property type="entry name" value="TRANSPOSON TY3-I GAG-POL POLYPROTEIN"/>
    <property type="match status" value="1"/>
</dbReference>
<sequence length="314" mass="35470">MAVGHIQAIQFSEWLSNMVLVPKPGGKCRMCIDFNDLNKACSKNFYPLPRIDQLVNSTSGCELLSMMDASQGYHQIMLALEDRKRVSFITSTGIFCYVAIPFGLKNANATYQCLVDKIFRLQIGRNVEVYVDDMLVKSKEVRDHIADLEEMFSILRKYQLKLNPKKCAFEVQGGCFLGLMVTQRGIEVNPLKIKVVLDIKGPTNANEVQRLTGRIAALSRFISKAAEKSLPFFKVLRKAKKFEWATSCEQAFKELKKYLAGLSVLVKPIQGDTLYVYLSNCLSKLASDLEEFLRSHTIHHPNTPKNPSHVVLDL</sequence>
<accession>A0AAW2V5Z1</accession>
<dbReference type="SUPFAM" id="SSF56672">
    <property type="entry name" value="DNA/RNA polymerases"/>
    <property type="match status" value="1"/>
</dbReference>
<protein>
    <submittedName>
        <fullName evidence="2">Retrovirus-related Pol polyprotein from transposon</fullName>
    </submittedName>
</protein>
<dbReference type="InterPro" id="IPR053134">
    <property type="entry name" value="RNA-dir_DNA_polymerase"/>
</dbReference>
<dbReference type="PANTHER" id="PTHR24559:SF430">
    <property type="entry name" value="RNA-DIRECTED DNA POLYMERASE"/>
    <property type="match status" value="1"/>
</dbReference>
<evidence type="ECO:0000313" key="2">
    <source>
        <dbReference type="EMBL" id="KAL0423827.1"/>
    </source>
</evidence>
<reference evidence="2" key="1">
    <citation type="submission" date="2020-06" db="EMBL/GenBank/DDBJ databases">
        <authorList>
            <person name="Li T."/>
            <person name="Hu X."/>
            <person name="Zhang T."/>
            <person name="Song X."/>
            <person name="Zhang H."/>
            <person name="Dai N."/>
            <person name="Sheng W."/>
            <person name="Hou X."/>
            <person name="Wei L."/>
        </authorList>
    </citation>
    <scope>NUCLEOTIDE SEQUENCE</scope>
    <source>
        <strain evidence="2">G02</strain>
        <tissue evidence="2">Leaf</tissue>
    </source>
</reference>
<dbReference type="Gene3D" id="3.10.10.10">
    <property type="entry name" value="HIV Type 1 Reverse Transcriptase, subunit A, domain 1"/>
    <property type="match status" value="1"/>
</dbReference>
<dbReference type="InterPro" id="IPR043128">
    <property type="entry name" value="Rev_trsase/Diguanyl_cyclase"/>
</dbReference>
<dbReference type="AlphaFoldDB" id="A0AAW2V5Z1"/>
<dbReference type="Pfam" id="PF00078">
    <property type="entry name" value="RVT_1"/>
    <property type="match status" value="1"/>
</dbReference>